<comment type="caution">
    <text evidence="1">The sequence shown here is derived from an EMBL/GenBank/DDBJ whole genome shotgun (WGS) entry which is preliminary data.</text>
</comment>
<dbReference type="AlphaFoldDB" id="A0A6V7HKJ3"/>
<dbReference type="Proteomes" id="UP000752696">
    <property type="component" value="Unassembled WGS sequence"/>
</dbReference>
<evidence type="ECO:0000313" key="2">
    <source>
        <dbReference type="Proteomes" id="UP000752696"/>
    </source>
</evidence>
<name>A0A6V7HKJ3_9HYME</name>
<dbReference type="EMBL" id="CAJDYZ010012025">
    <property type="protein sequence ID" value="CAD1480484.1"/>
    <property type="molecule type" value="Genomic_DNA"/>
</dbReference>
<evidence type="ECO:0000313" key="1">
    <source>
        <dbReference type="EMBL" id="CAD1480484.1"/>
    </source>
</evidence>
<keyword evidence="2" id="KW-1185">Reference proteome</keyword>
<proteinExistence type="predicted"/>
<gene>
    <name evidence="1" type="ORF">MHI_LOCUS939132</name>
</gene>
<feature type="non-terminal residue" evidence="1">
    <location>
        <position position="1"/>
    </location>
</feature>
<reference evidence="1" key="1">
    <citation type="submission" date="2020-07" db="EMBL/GenBank/DDBJ databases">
        <authorList>
            <person name="Nazaruddin N."/>
        </authorList>
    </citation>
    <scope>NUCLEOTIDE SEQUENCE</scope>
</reference>
<sequence>RTSNGIFVSQVLKTRKKENHWLAPLRLNNGELENYIKQNDAIWFKKISFTTDE</sequence>
<protein>
    <submittedName>
        <fullName evidence="1">Uncharacterized protein</fullName>
    </submittedName>
</protein>
<feature type="non-terminal residue" evidence="1">
    <location>
        <position position="53"/>
    </location>
</feature>
<organism evidence="1 2">
    <name type="scientific">Heterotrigona itama</name>
    <dbReference type="NCBI Taxonomy" id="395501"/>
    <lineage>
        <taxon>Eukaryota</taxon>
        <taxon>Metazoa</taxon>
        <taxon>Ecdysozoa</taxon>
        <taxon>Arthropoda</taxon>
        <taxon>Hexapoda</taxon>
        <taxon>Insecta</taxon>
        <taxon>Pterygota</taxon>
        <taxon>Neoptera</taxon>
        <taxon>Endopterygota</taxon>
        <taxon>Hymenoptera</taxon>
        <taxon>Apocrita</taxon>
        <taxon>Aculeata</taxon>
        <taxon>Apoidea</taxon>
        <taxon>Anthophila</taxon>
        <taxon>Apidae</taxon>
        <taxon>Heterotrigona</taxon>
    </lineage>
</organism>
<accession>A0A6V7HKJ3</accession>